<dbReference type="InterPro" id="IPR055415">
    <property type="entry name" value="LD_SV2"/>
</dbReference>
<dbReference type="GO" id="GO:0008270">
    <property type="term" value="F:zinc ion binding"/>
    <property type="evidence" value="ECO:0007669"/>
    <property type="project" value="UniProtKB-KW"/>
</dbReference>
<organism evidence="11 12">
    <name type="scientific">Allacma fusca</name>
    <dbReference type="NCBI Taxonomy" id="39272"/>
    <lineage>
        <taxon>Eukaryota</taxon>
        <taxon>Metazoa</taxon>
        <taxon>Ecdysozoa</taxon>
        <taxon>Arthropoda</taxon>
        <taxon>Hexapoda</taxon>
        <taxon>Collembola</taxon>
        <taxon>Symphypleona</taxon>
        <taxon>Sminthuridae</taxon>
        <taxon>Allacma</taxon>
    </lineage>
</organism>
<dbReference type="PROSITE" id="PS51522">
    <property type="entry name" value="ZF_NANOS"/>
    <property type="match status" value="1"/>
</dbReference>
<evidence type="ECO:0000256" key="6">
    <source>
        <dbReference type="PROSITE-ProRule" id="PRU00855"/>
    </source>
</evidence>
<feature type="domain" description="Nanos-type" evidence="10">
    <location>
        <begin position="970"/>
        <end position="1023"/>
    </location>
</feature>
<keyword evidence="6" id="KW-0862">Zinc</keyword>
<feature type="transmembrane region" description="Helical" evidence="8">
    <location>
        <begin position="99"/>
        <end position="118"/>
    </location>
</feature>
<evidence type="ECO:0000256" key="2">
    <source>
        <dbReference type="ARBA" id="ARBA00022448"/>
    </source>
</evidence>
<dbReference type="PANTHER" id="PTHR23511:SF34">
    <property type="entry name" value="SYNAPTIC VESICLE GLYCOPROTEIN 2"/>
    <property type="match status" value="1"/>
</dbReference>
<dbReference type="PROSITE" id="PS00217">
    <property type="entry name" value="SUGAR_TRANSPORT_2"/>
    <property type="match status" value="1"/>
</dbReference>
<reference evidence="11" key="1">
    <citation type="submission" date="2021-06" db="EMBL/GenBank/DDBJ databases">
        <authorList>
            <person name="Hodson N. C."/>
            <person name="Mongue J. A."/>
            <person name="Jaron S. K."/>
        </authorList>
    </citation>
    <scope>NUCLEOTIDE SEQUENCE</scope>
</reference>
<evidence type="ECO:0000256" key="1">
    <source>
        <dbReference type="ARBA" id="ARBA00004141"/>
    </source>
</evidence>
<feature type="transmembrane region" description="Helical" evidence="8">
    <location>
        <begin position="127"/>
        <end position="145"/>
    </location>
</feature>
<evidence type="ECO:0000313" key="11">
    <source>
        <dbReference type="EMBL" id="CAG7727084.1"/>
    </source>
</evidence>
<feature type="transmembrane region" description="Helical" evidence="8">
    <location>
        <begin position="534"/>
        <end position="554"/>
    </location>
</feature>
<feature type="transmembrane region" description="Helical" evidence="8">
    <location>
        <begin position="332"/>
        <end position="351"/>
    </location>
</feature>
<feature type="transmembrane region" description="Helical" evidence="8">
    <location>
        <begin position="482"/>
        <end position="500"/>
    </location>
</feature>
<feature type="transmembrane region" description="Helical" evidence="8">
    <location>
        <begin position="228"/>
        <end position="247"/>
    </location>
</feature>
<dbReference type="PROSITE" id="PS50850">
    <property type="entry name" value="MFS"/>
    <property type="match status" value="1"/>
</dbReference>
<dbReference type="EMBL" id="CAJVCH010143459">
    <property type="protein sequence ID" value="CAG7727084.1"/>
    <property type="molecule type" value="Genomic_DNA"/>
</dbReference>
<keyword evidence="6" id="KW-0863">Zinc-finger</keyword>
<dbReference type="Pfam" id="PF05741">
    <property type="entry name" value="zf-nanos"/>
    <property type="match status" value="1"/>
</dbReference>
<feature type="transmembrane region" description="Helical" evidence="8">
    <location>
        <begin position="566"/>
        <end position="586"/>
    </location>
</feature>
<comment type="similarity">
    <text evidence="6">Belongs to the nanos family.</text>
</comment>
<feature type="compositionally biased region" description="Low complexity" evidence="7">
    <location>
        <begin position="853"/>
        <end position="871"/>
    </location>
</feature>
<feature type="transmembrane region" description="Helical" evidence="8">
    <location>
        <begin position="151"/>
        <end position="174"/>
    </location>
</feature>
<feature type="region of interest" description="Disordered" evidence="7">
    <location>
        <begin position="1"/>
        <end position="28"/>
    </location>
</feature>
<dbReference type="OrthoDB" id="433512at2759"/>
<feature type="transmembrane region" description="Helical" evidence="8">
    <location>
        <begin position="59"/>
        <end position="79"/>
    </location>
</feature>
<sequence>MNYSSEDGSSILNKGNDNEDSVNNTSDRVAPESIKQDYTLLERFHEDALQQVGHGKVQWILFLVCGLVMAADLSELLAVIMSAKSAQFEFCVDDSQKSWLVGATLMGMGVGAIFWGFVGDRVGRRRALIYCLGVGSIFGGASVIMPTEGTFITARIFSGVGLGGCLPLAVTYFAEFIQEKRRRLAISLLFLFWPVGAGLTLLSTWFILPENGFHLSEELKEHFSAWRRLLLAAAAPTLVSLVALIFMPEAPLTLMKNGRDAESLNVYKRIHKCNRGSRATFCFSEIEIPAIHPGPFSSPSNVLGDLSRAIERIWASFLALWTENRRKLTLRLTFIWFFASMGSGALSSWALSQQATLRDWTFDNKAKFIENESFNHSNISSDLINVRYQYSQFEDVSIQNVMMNHVKFENCTFQQVNFTNVKASYVLFIHSELTDCFFLDTDLGRSNFQNCRLENITYAGLNPTCHLIPDFNMQLSSDMIDSGLPVLGIFFGTLLAAILMTMFSRSILTVIVLFIATLVSIGLAIWPLDATWTLVGHTISNAMIAAMWSALVTTYDKYPFWIRGGALGFCCAGGRIGSFFGVGLFGTTLHGITSDDIMALLLGYFRNKISTRWILFRSQISTRIFTHPSLQVPLMFWTDHDCYLLMELARASPEIIDNLPRLEVASDPSSTDFFYERLKDIAQTAKMEQAIGGGNYAVIRKFPEDISQKLPMPSHAPGQQSWKRQCSSSGPDSLRNATMCGLKQNYWPTTQNRLVRSTNSAFLPTFAPVPQSVYSINETVGTELSGAPKPPPLSEDFLKSQDEFFMAPPRKIPSNSSISNWTELEYIPPQPATSLFTSSLKVNLDNDSNWMPSSNSLQSSNTGSSTQSSNGWTRSNSTHTVDNSMTAEFMQRGSTSSSCCVQGRYWPKQMHPKDCNNYEAQAPKMGQVYPTFVRSTKPTTACKNNYHCRVHNDDSSESNSPPSTPKENYLCVFCKGNNEPEAIYKSHPLRLNNIVICPSLRNYTCCICKATGDNAHTIKYCPFNKRGFFATRSHEKCNSNNNSRIKMKVQIIEEMNGNSRSPTSEQGQECELFHQRNFQPISMIYDGSPEIDDDNIDMETNHCLDDSSDEDYEKLIISVEKPSGCRYSRC</sequence>
<dbReference type="PANTHER" id="PTHR23511">
    <property type="entry name" value="SYNAPTIC VESICLE GLYCOPROTEIN 2"/>
    <property type="match status" value="1"/>
</dbReference>
<feature type="region of interest" description="Disordered" evidence="7">
    <location>
        <begin position="851"/>
        <end position="879"/>
    </location>
</feature>
<comment type="subcellular location">
    <subcellularLocation>
        <location evidence="1">Membrane</location>
        <topology evidence="1">Multi-pass membrane protein</topology>
    </subcellularLocation>
</comment>
<evidence type="ECO:0000256" key="5">
    <source>
        <dbReference type="ARBA" id="ARBA00023136"/>
    </source>
</evidence>
<dbReference type="InterPro" id="IPR020846">
    <property type="entry name" value="MFS_dom"/>
</dbReference>
<keyword evidence="3 8" id="KW-0812">Transmembrane</keyword>
<dbReference type="GO" id="GO:0003723">
    <property type="term" value="F:RNA binding"/>
    <property type="evidence" value="ECO:0007669"/>
    <property type="project" value="UniProtKB-UniRule"/>
</dbReference>
<dbReference type="InterPro" id="IPR005829">
    <property type="entry name" value="Sugar_transporter_CS"/>
</dbReference>
<accession>A0A8J2P140</accession>
<evidence type="ECO:0000259" key="9">
    <source>
        <dbReference type="PROSITE" id="PS50850"/>
    </source>
</evidence>
<comment type="caution">
    <text evidence="11">The sequence shown here is derived from an EMBL/GenBank/DDBJ whole genome shotgun (WGS) entry which is preliminary data.</text>
</comment>
<feature type="compositionally biased region" description="Polar residues" evidence="7">
    <location>
        <begin position="1"/>
        <end position="27"/>
    </location>
</feature>
<feature type="transmembrane region" description="Helical" evidence="8">
    <location>
        <begin position="507"/>
        <end position="528"/>
    </location>
</feature>
<keyword evidence="5 8" id="KW-0472">Membrane</keyword>
<evidence type="ECO:0000256" key="3">
    <source>
        <dbReference type="ARBA" id="ARBA00022692"/>
    </source>
</evidence>
<evidence type="ECO:0000259" key="10">
    <source>
        <dbReference type="PROSITE" id="PS51522"/>
    </source>
</evidence>
<feature type="transmembrane region" description="Helical" evidence="8">
    <location>
        <begin position="186"/>
        <end position="208"/>
    </location>
</feature>
<name>A0A8J2P140_9HEXA</name>
<evidence type="ECO:0000256" key="4">
    <source>
        <dbReference type="ARBA" id="ARBA00022989"/>
    </source>
</evidence>
<keyword evidence="2" id="KW-0813">Transport</keyword>
<keyword evidence="6" id="KW-0694">RNA-binding</keyword>
<evidence type="ECO:0000256" key="7">
    <source>
        <dbReference type="SAM" id="MobiDB-lite"/>
    </source>
</evidence>
<keyword evidence="6" id="KW-0479">Metal-binding</keyword>
<dbReference type="Pfam" id="PF07690">
    <property type="entry name" value="MFS_1"/>
    <property type="match status" value="1"/>
</dbReference>
<evidence type="ECO:0000313" key="12">
    <source>
        <dbReference type="Proteomes" id="UP000708208"/>
    </source>
</evidence>
<proteinExistence type="inferred from homology"/>
<keyword evidence="12" id="KW-1185">Reference proteome</keyword>
<dbReference type="InterPro" id="IPR024161">
    <property type="entry name" value="Znf_nanos-typ"/>
</dbReference>
<feature type="domain" description="Major facilitator superfamily (MFS) profile" evidence="9">
    <location>
        <begin position="58"/>
        <end position="622"/>
    </location>
</feature>
<keyword evidence="4 8" id="KW-1133">Transmembrane helix</keyword>
<dbReference type="AlphaFoldDB" id="A0A8J2P140"/>
<dbReference type="InterPro" id="IPR011701">
    <property type="entry name" value="MFS"/>
</dbReference>
<gene>
    <name evidence="11" type="ORF">AFUS01_LOCUS15945</name>
</gene>
<dbReference type="Pfam" id="PF23894">
    <property type="entry name" value="LD_SV2"/>
    <property type="match status" value="1"/>
</dbReference>
<dbReference type="GO" id="GO:0022857">
    <property type="term" value="F:transmembrane transporter activity"/>
    <property type="evidence" value="ECO:0007669"/>
    <property type="project" value="InterPro"/>
</dbReference>
<protein>
    <submittedName>
        <fullName evidence="11">Uncharacterized protein</fullName>
    </submittedName>
</protein>
<evidence type="ECO:0000256" key="8">
    <source>
        <dbReference type="SAM" id="Phobius"/>
    </source>
</evidence>
<dbReference type="GO" id="GO:0016020">
    <property type="term" value="C:membrane"/>
    <property type="evidence" value="ECO:0007669"/>
    <property type="project" value="UniProtKB-SubCell"/>
</dbReference>
<dbReference type="Proteomes" id="UP000708208">
    <property type="component" value="Unassembled WGS sequence"/>
</dbReference>
<dbReference type="GO" id="GO:0006417">
    <property type="term" value="P:regulation of translation"/>
    <property type="evidence" value="ECO:0007669"/>
    <property type="project" value="UniProtKB-UniRule"/>
</dbReference>
<keyword evidence="6" id="KW-0810">Translation regulation</keyword>